<evidence type="ECO:0000313" key="2">
    <source>
        <dbReference type="EMBL" id="KAL3818332.1"/>
    </source>
</evidence>
<dbReference type="PANTHER" id="PTHR48152">
    <property type="entry name" value="F1C9.34 PROTEIN"/>
    <property type="match status" value="1"/>
</dbReference>
<organism evidence="2 3">
    <name type="scientific">Penstemon smallii</name>
    <dbReference type="NCBI Taxonomy" id="265156"/>
    <lineage>
        <taxon>Eukaryota</taxon>
        <taxon>Viridiplantae</taxon>
        <taxon>Streptophyta</taxon>
        <taxon>Embryophyta</taxon>
        <taxon>Tracheophyta</taxon>
        <taxon>Spermatophyta</taxon>
        <taxon>Magnoliopsida</taxon>
        <taxon>eudicotyledons</taxon>
        <taxon>Gunneridae</taxon>
        <taxon>Pentapetalae</taxon>
        <taxon>asterids</taxon>
        <taxon>lamiids</taxon>
        <taxon>Lamiales</taxon>
        <taxon>Plantaginaceae</taxon>
        <taxon>Cheloneae</taxon>
        <taxon>Penstemon</taxon>
    </lineage>
</organism>
<dbReference type="AlphaFoldDB" id="A0ABD3S1M0"/>
<dbReference type="InterPro" id="IPR009291">
    <property type="entry name" value="Vps62"/>
</dbReference>
<proteinExistence type="predicted"/>
<evidence type="ECO:0000313" key="3">
    <source>
        <dbReference type="Proteomes" id="UP001634393"/>
    </source>
</evidence>
<dbReference type="PANTHER" id="PTHR48152:SF3">
    <property type="entry name" value="DUF946 FAMILY PROTEIN (DUF946)"/>
    <property type="match status" value="1"/>
</dbReference>
<dbReference type="EMBL" id="JBJXBP010000007">
    <property type="protein sequence ID" value="KAL3818332.1"/>
    <property type="molecule type" value="Genomic_DNA"/>
</dbReference>
<dbReference type="Pfam" id="PF06101">
    <property type="entry name" value="Vps62"/>
    <property type="match status" value="1"/>
</dbReference>
<reference evidence="2 3" key="1">
    <citation type="submission" date="2024-12" db="EMBL/GenBank/DDBJ databases">
        <title>The unique morphological basis and parallel evolutionary history of personate flowers in Penstemon.</title>
        <authorList>
            <person name="Depatie T.H."/>
            <person name="Wessinger C.A."/>
        </authorList>
    </citation>
    <scope>NUCLEOTIDE SEQUENCE [LARGE SCALE GENOMIC DNA]</scope>
    <source>
        <strain evidence="2">WTNN_2</strain>
        <tissue evidence="2">Leaf</tissue>
    </source>
</reference>
<evidence type="ECO:0000256" key="1">
    <source>
        <dbReference type="SAM" id="SignalP"/>
    </source>
</evidence>
<keyword evidence="3" id="KW-1185">Reference proteome</keyword>
<name>A0ABD3S1M0_9LAMI</name>
<feature type="signal peptide" evidence="1">
    <location>
        <begin position="1"/>
        <end position="20"/>
    </location>
</feature>
<dbReference type="Proteomes" id="UP001634393">
    <property type="component" value="Unassembled WGS sequence"/>
</dbReference>
<keyword evidence="1" id="KW-0732">Signal</keyword>
<sequence length="551" mass="61064">MLYAIKLLLIMGNCLKSSSTISSSNKDTSNFKFPSPLPSWPAGGDFASGKIDLGGLELHQITSFNKIWSTYEGGPDNLGASFFEPSPIPDGYSMLGSYAQPNNQPLFGWVLVGKSNTNDQSGNILKKPIDYTLVWANNQENSAYFWLPTPSDGYKAIGHVITISSDKPSLDKIRCVRSDFTDETEIDNWIWAQVTKESANGLNVYGLRPKTRGINAQPLSVGTFLIHNSTNDGESSLPLACLKNQNLTFSTMPNFPQIQALFETYSPYIYFHPKEIYLPSSVNWYFSNGAMLYKKGDESEPILVEPNGSNLPQGGSNDGSYWLDLPVDEEAKEEVKRGDLQSAEVYLHVKPILGSTFTDIQVWLFYPFNGHSTAKLGIIDEISLGKIGEHVGDWEHVTLRISNLDGILYRVYFAEHSGGKWVDSCLLEFEKGNKFVGYSSLNGHASYYKEGVVLQGVGDIGIRNDTGKSDMVIDTGARFTVVAAEGLITADVVEPPWLNYAREWVEKVEKFLIGDLKTAFEKLVNLLPDEIYGEEGPTGPKMKNNWSGDEK</sequence>
<protein>
    <submittedName>
        <fullName evidence="2">Uncharacterized protein</fullName>
    </submittedName>
</protein>
<gene>
    <name evidence="2" type="ORF">ACJIZ3_004237</name>
</gene>
<feature type="chain" id="PRO_5044801571" evidence="1">
    <location>
        <begin position="21"/>
        <end position="551"/>
    </location>
</feature>
<comment type="caution">
    <text evidence="2">The sequence shown here is derived from an EMBL/GenBank/DDBJ whole genome shotgun (WGS) entry which is preliminary data.</text>
</comment>
<accession>A0ABD3S1M0</accession>